<gene>
    <name evidence="2" type="ORF">ERUC_LOCUS19470</name>
</gene>
<evidence type="ECO:0000313" key="3">
    <source>
        <dbReference type="Proteomes" id="UP001642260"/>
    </source>
</evidence>
<sequence>MSGVWVFKGGDIRLVEKQDQSSSSQKKVLVYLPTGKVVSSYSSLEMILMSLGWERYFGEEADHQLQYYKASAGLFISLPKDFSKLNSIHMNDIVKNTSDSFAVRDSTE</sequence>
<dbReference type="EMBL" id="CAKOAT010185154">
    <property type="protein sequence ID" value="CAH8353715.1"/>
    <property type="molecule type" value="Genomic_DNA"/>
</dbReference>
<evidence type="ECO:0008006" key="4">
    <source>
        <dbReference type="Google" id="ProtNLM"/>
    </source>
</evidence>
<comment type="caution">
    <text evidence="2">The sequence shown here is derived from an EMBL/GenBank/DDBJ whole genome shotgun (WGS) entry which is preliminary data.</text>
</comment>
<name>A0ABC8K5U5_ERUVS</name>
<evidence type="ECO:0000256" key="1">
    <source>
        <dbReference type="ARBA" id="ARBA00008013"/>
    </source>
</evidence>
<evidence type="ECO:0000313" key="2">
    <source>
        <dbReference type="EMBL" id="CAH8353715.1"/>
    </source>
</evidence>
<comment type="similarity">
    <text evidence="1">Belongs to the FPF1 family.</text>
</comment>
<dbReference type="Proteomes" id="UP001642260">
    <property type="component" value="Unassembled WGS sequence"/>
</dbReference>
<dbReference type="PANTHER" id="PTHR33433">
    <property type="entry name" value="FLOWERING-PROMOTING FACTOR 1-LIKE PROTEIN 1"/>
    <property type="match status" value="1"/>
</dbReference>
<dbReference type="InterPro" id="IPR039274">
    <property type="entry name" value="FPF1"/>
</dbReference>
<organism evidence="2 3">
    <name type="scientific">Eruca vesicaria subsp. sativa</name>
    <name type="common">Garden rocket</name>
    <name type="synonym">Eruca sativa</name>
    <dbReference type="NCBI Taxonomy" id="29727"/>
    <lineage>
        <taxon>Eukaryota</taxon>
        <taxon>Viridiplantae</taxon>
        <taxon>Streptophyta</taxon>
        <taxon>Embryophyta</taxon>
        <taxon>Tracheophyta</taxon>
        <taxon>Spermatophyta</taxon>
        <taxon>Magnoliopsida</taxon>
        <taxon>eudicotyledons</taxon>
        <taxon>Gunneridae</taxon>
        <taxon>Pentapetalae</taxon>
        <taxon>rosids</taxon>
        <taxon>malvids</taxon>
        <taxon>Brassicales</taxon>
        <taxon>Brassicaceae</taxon>
        <taxon>Brassiceae</taxon>
        <taxon>Eruca</taxon>
    </lineage>
</organism>
<keyword evidence="3" id="KW-1185">Reference proteome</keyword>
<reference evidence="2 3" key="1">
    <citation type="submission" date="2022-03" db="EMBL/GenBank/DDBJ databases">
        <authorList>
            <person name="Macdonald S."/>
            <person name="Ahmed S."/>
            <person name="Newling K."/>
        </authorList>
    </citation>
    <scope>NUCLEOTIDE SEQUENCE [LARGE SCALE GENOMIC DNA]</scope>
</reference>
<proteinExistence type="inferred from homology"/>
<dbReference type="AlphaFoldDB" id="A0ABC8K5U5"/>
<protein>
    <recommendedName>
        <fullName evidence="4">Flowering-promoting factor 1</fullName>
    </recommendedName>
</protein>
<accession>A0ABC8K5U5</accession>